<organism evidence="2 3">
    <name type="scientific">Geotalea uraniireducens</name>
    <dbReference type="NCBI Taxonomy" id="351604"/>
    <lineage>
        <taxon>Bacteria</taxon>
        <taxon>Pseudomonadati</taxon>
        <taxon>Thermodesulfobacteriota</taxon>
        <taxon>Desulfuromonadia</taxon>
        <taxon>Geobacterales</taxon>
        <taxon>Geobacteraceae</taxon>
        <taxon>Geotalea</taxon>
    </lineage>
</organism>
<dbReference type="Pfam" id="PF07883">
    <property type="entry name" value="Cupin_2"/>
    <property type="match status" value="1"/>
</dbReference>
<gene>
    <name evidence="2" type="ORF">GURASL_21830</name>
</gene>
<dbReference type="PANTHER" id="PTHR43698">
    <property type="entry name" value="RIBD C-TERMINAL DOMAIN CONTAINING PROTEIN"/>
    <property type="match status" value="1"/>
</dbReference>
<proteinExistence type="predicted"/>
<protein>
    <submittedName>
        <fullName evidence="2">Cupin</fullName>
    </submittedName>
</protein>
<dbReference type="PANTHER" id="PTHR43698:SF1">
    <property type="entry name" value="BLL4564 PROTEIN"/>
    <property type="match status" value="1"/>
</dbReference>
<accession>A0ABM8ELE5</accession>
<dbReference type="InterPro" id="IPR047263">
    <property type="entry name" value="HNL-like_cupin"/>
</dbReference>
<name>A0ABM8ELE5_9BACT</name>
<sequence length="130" mass="14029">MYPAGSQKSFKGPDNLFTGDVQVDLLFPANETAHYSGAYVTFQPGARTAWHLHPAGQHMVVTSGVGLTGTRDGKIVTIKAGDALWCPPNIDHWHGATPDSPMTHLVITGDLAGKNVIWKEKVTDEQYSGK</sequence>
<dbReference type="EMBL" id="AP027151">
    <property type="protein sequence ID" value="BDV43260.1"/>
    <property type="molecule type" value="Genomic_DNA"/>
</dbReference>
<evidence type="ECO:0000313" key="2">
    <source>
        <dbReference type="EMBL" id="BDV43260.1"/>
    </source>
</evidence>
<dbReference type="Proteomes" id="UP001317705">
    <property type="component" value="Chromosome"/>
</dbReference>
<evidence type="ECO:0000313" key="3">
    <source>
        <dbReference type="Proteomes" id="UP001317705"/>
    </source>
</evidence>
<dbReference type="InterPro" id="IPR013096">
    <property type="entry name" value="Cupin_2"/>
</dbReference>
<dbReference type="InterPro" id="IPR014710">
    <property type="entry name" value="RmlC-like_jellyroll"/>
</dbReference>
<feature type="domain" description="Cupin type-2" evidence="1">
    <location>
        <begin position="39"/>
        <end position="107"/>
    </location>
</feature>
<reference evidence="2 3" key="1">
    <citation type="submission" date="2022-12" db="EMBL/GenBank/DDBJ databases">
        <title>Polyphasic characterization of Geotalea uranireducens NIT-SL11 newly isolated from a complex of sewage sludge and microbially reduced graphene oxide.</title>
        <authorList>
            <person name="Xie L."/>
            <person name="Yoshida N."/>
            <person name="Meng L."/>
        </authorList>
    </citation>
    <scope>NUCLEOTIDE SEQUENCE [LARGE SCALE GENOMIC DNA]</scope>
    <source>
        <strain evidence="2 3">NIT-SL11</strain>
    </source>
</reference>
<dbReference type="InterPro" id="IPR011051">
    <property type="entry name" value="RmlC_Cupin_sf"/>
</dbReference>
<keyword evidence="3" id="KW-1185">Reference proteome</keyword>
<evidence type="ECO:0000259" key="1">
    <source>
        <dbReference type="Pfam" id="PF07883"/>
    </source>
</evidence>
<dbReference type="CDD" id="cd02233">
    <property type="entry name" value="cupin_HNL-like"/>
    <property type="match status" value="1"/>
</dbReference>
<dbReference type="SUPFAM" id="SSF51182">
    <property type="entry name" value="RmlC-like cupins"/>
    <property type="match status" value="1"/>
</dbReference>
<dbReference type="Gene3D" id="2.60.120.10">
    <property type="entry name" value="Jelly Rolls"/>
    <property type="match status" value="1"/>
</dbReference>